<evidence type="ECO:0000259" key="2">
    <source>
        <dbReference type="Pfam" id="PF07059"/>
    </source>
</evidence>
<keyword evidence="4" id="KW-1185">Reference proteome</keyword>
<accession>A0AAD8YBM9</accession>
<feature type="region of interest" description="Disordered" evidence="1">
    <location>
        <begin position="117"/>
        <end position="255"/>
    </location>
</feature>
<comment type="caution">
    <text evidence="3">The sequence shown here is derived from an EMBL/GenBank/DDBJ whole genome shotgun (WGS) entry which is preliminary data.</text>
</comment>
<dbReference type="Proteomes" id="UP001224775">
    <property type="component" value="Unassembled WGS sequence"/>
</dbReference>
<feature type="region of interest" description="Disordered" evidence="1">
    <location>
        <begin position="1"/>
        <end position="49"/>
    </location>
</feature>
<feature type="compositionally biased region" description="Basic and acidic residues" evidence="1">
    <location>
        <begin position="211"/>
        <end position="220"/>
    </location>
</feature>
<protein>
    <submittedName>
        <fullName evidence="3">DUF1336 domain-containing protein</fullName>
    </submittedName>
</protein>
<evidence type="ECO:0000313" key="3">
    <source>
        <dbReference type="EMBL" id="KAK1742818.1"/>
    </source>
</evidence>
<feature type="compositionally biased region" description="Low complexity" evidence="1">
    <location>
        <begin position="161"/>
        <end position="172"/>
    </location>
</feature>
<feature type="compositionally biased region" description="Low complexity" evidence="1">
    <location>
        <begin position="179"/>
        <end position="189"/>
    </location>
</feature>
<feature type="compositionally biased region" description="Low complexity" evidence="1">
    <location>
        <begin position="80"/>
        <end position="94"/>
    </location>
</feature>
<feature type="region of interest" description="Disordered" evidence="1">
    <location>
        <begin position="271"/>
        <end position="300"/>
    </location>
</feature>
<proteinExistence type="predicted"/>
<dbReference type="InterPro" id="IPR009769">
    <property type="entry name" value="EDR2_C"/>
</dbReference>
<feature type="compositionally biased region" description="Low complexity" evidence="1">
    <location>
        <begin position="40"/>
        <end position="49"/>
    </location>
</feature>
<feature type="compositionally biased region" description="Polar residues" evidence="1">
    <location>
        <begin position="129"/>
        <end position="138"/>
    </location>
</feature>
<dbReference type="EMBL" id="JATAAI010000010">
    <property type="protein sequence ID" value="KAK1742818.1"/>
    <property type="molecule type" value="Genomic_DNA"/>
</dbReference>
<feature type="region of interest" description="Disordered" evidence="1">
    <location>
        <begin position="73"/>
        <end position="94"/>
    </location>
</feature>
<dbReference type="AlphaFoldDB" id="A0AAD8YBM9"/>
<reference evidence="3" key="1">
    <citation type="submission" date="2023-06" db="EMBL/GenBank/DDBJ databases">
        <title>Survivors Of The Sea: Transcriptome response of Skeletonema marinoi to long-term dormancy.</title>
        <authorList>
            <person name="Pinder M.I.M."/>
            <person name="Kourtchenko O."/>
            <person name="Robertson E.K."/>
            <person name="Larsson T."/>
            <person name="Maumus F."/>
            <person name="Osuna-Cruz C.M."/>
            <person name="Vancaester E."/>
            <person name="Stenow R."/>
            <person name="Vandepoele K."/>
            <person name="Ploug H."/>
            <person name="Bruchert V."/>
            <person name="Godhe A."/>
            <person name="Topel M."/>
        </authorList>
    </citation>
    <scope>NUCLEOTIDE SEQUENCE</scope>
    <source>
        <strain evidence="3">R05AC</strain>
    </source>
</reference>
<name>A0AAD8YBM9_9STRA</name>
<feature type="domain" description="Protein ENHANCED DISEASE RESISTANCE 2 C-terminal" evidence="2">
    <location>
        <begin position="416"/>
        <end position="597"/>
    </location>
</feature>
<feature type="compositionally biased region" description="Low complexity" evidence="1">
    <location>
        <begin position="231"/>
        <end position="255"/>
    </location>
</feature>
<evidence type="ECO:0000313" key="4">
    <source>
        <dbReference type="Proteomes" id="UP001224775"/>
    </source>
</evidence>
<feature type="domain" description="Protein ENHANCED DISEASE RESISTANCE 2 C-terminal" evidence="2">
    <location>
        <begin position="286"/>
        <end position="340"/>
    </location>
</feature>
<evidence type="ECO:0000256" key="1">
    <source>
        <dbReference type="SAM" id="MobiDB-lite"/>
    </source>
</evidence>
<feature type="compositionally biased region" description="Polar residues" evidence="1">
    <location>
        <begin position="271"/>
        <end position="280"/>
    </location>
</feature>
<gene>
    <name evidence="3" type="ORF">QTG54_006415</name>
</gene>
<dbReference type="PANTHER" id="PTHR31558:SF35">
    <property type="entry name" value="PROTEIN ENHANCED DISEASE RESISTANCE 2 C-TERMINAL DOMAIN-CONTAINING PROTEIN"/>
    <property type="match status" value="1"/>
</dbReference>
<organism evidence="3 4">
    <name type="scientific">Skeletonema marinoi</name>
    <dbReference type="NCBI Taxonomy" id="267567"/>
    <lineage>
        <taxon>Eukaryota</taxon>
        <taxon>Sar</taxon>
        <taxon>Stramenopiles</taxon>
        <taxon>Ochrophyta</taxon>
        <taxon>Bacillariophyta</taxon>
        <taxon>Coscinodiscophyceae</taxon>
        <taxon>Thalassiosirophycidae</taxon>
        <taxon>Thalassiosirales</taxon>
        <taxon>Skeletonemataceae</taxon>
        <taxon>Skeletonema</taxon>
        <taxon>Skeletonema marinoi-dohrnii complex</taxon>
    </lineage>
</organism>
<dbReference type="Pfam" id="PF07059">
    <property type="entry name" value="EDR2_C"/>
    <property type="match status" value="2"/>
</dbReference>
<sequence>MVITSPIKPSSVRMIRLKKEQQNPSSPPQDKENILGVETSNNNKNAANNSVNNNCGLPIITGMSSSLLNRLASCSGGRNTPSTTAASSSDSEEMMMPPVDIINDEESESMQVVLSPNSARRVASHRNGNDNSMIASCSSGGGGRMSKLFKKSGSSSGGNEGNSSNGAGDNNRNGGGGENSNNQGSSNSNGGSGDSNDDNNNDKNNNNNASGKEKEKKDTTKDEDEEEDDNNNNIQTSQPHSSSSSNPTCPSSTTTFNTTRIEFAHTSTLPIHTGSESTAPKSHPSWTPVDGTEFKVRTGPNYPKNGKKIASAPSLYEVYAVRFFRSEKRTVGGATRIMPLPEMTPPRTVDANSSGKQQQMNVSAVLSGNPFKPLASTTRSAAVDPSGSVLEGLTDSVATSTLEESTNMLPGGNKSHDELKGTKIPDVLVVHFMLPYEPPNMFKQKDDGKGGECVYYLRPSQRFLDEISGKIPETPATTLFVKWCNECESDIQMRSRFKCMALVRDIEKHNMGLLKSYNGKPVLITESGRAASGYHGDIRYLEMTANVHYWAFMAKKGFVSLIPKFKSMQMEVGFTIEAHGDSEMPECMLGSTVLSYIGDKTGPVIDAGMQEPVHEHQS</sequence>
<dbReference type="PANTHER" id="PTHR31558">
    <property type="entry name" value="CW14 PROTEIN"/>
    <property type="match status" value="1"/>
</dbReference>
<feature type="compositionally biased region" description="Acidic residues" evidence="1">
    <location>
        <begin position="221"/>
        <end position="230"/>
    </location>
</feature>